<feature type="chain" id="PRO_5041230987" evidence="2">
    <location>
        <begin position="20"/>
        <end position="205"/>
    </location>
</feature>
<evidence type="ECO:0000256" key="1">
    <source>
        <dbReference type="SAM" id="Phobius"/>
    </source>
</evidence>
<feature type="signal peptide" evidence="2">
    <location>
        <begin position="1"/>
        <end position="19"/>
    </location>
</feature>
<keyword evidence="1" id="KW-0472">Membrane</keyword>
<comment type="caution">
    <text evidence="3">The sequence shown here is derived from an EMBL/GenBank/DDBJ whole genome shotgun (WGS) entry which is preliminary data.</text>
</comment>
<feature type="non-terminal residue" evidence="3">
    <location>
        <position position="205"/>
    </location>
</feature>
<reference evidence="3" key="1">
    <citation type="submission" date="2023-06" db="EMBL/GenBank/DDBJ databases">
        <authorList>
            <person name="Delattre M."/>
        </authorList>
    </citation>
    <scope>NUCLEOTIDE SEQUENCE</scope>
    <source>
        <strain evidence="3">AF72</strain>
    </source>
</reference>
<organism evidence="3 4">
    <name type="scientific">Mesorhabditis spiculigera</name>
    <dbReference type="NCBI Taxonomy" id="96644"/>
    <lineage>
        <taxon>Eukaryota</taxon>
        <taxon>Metazoa</taxon>
        <taxon>Ecdysozoa</taxon>
        <taxon>Nematoda</taxon>
        <taxon>Chromadorea</taxon>
        <taxon>Rhabditida</taxon>
        <taxon>Rhabditina</taxon>
        <taxon>Rhabditomorpha</taxon>
        <taxon>Rhabditoidea</taxon>
        <taxon>Rhabditidae</taxon>
        <taxon>Mesorhabditinae</taxon>
        <taxon>Mesorhabditis</taxon>
    </lineage>
</organism>
<keyword evidence="1" id="KW-1133">Transmembrane helix</keyword>
<feature type="transmembrane region" description="Helical" evidence="1">
    <location>
        <begin position="102"/>
        <end position="120"/>
    </location>
</feature>
<evidence type="ECO:0000313" key="3">
    <source>
        <dbReference type="EMBL" id="CAJ0576144.1"/>
    </source>
</evidence>
<accession>A0AA36CWC9</accession>
<name>A0AA36CWC9_9BILA</name>
<evidence type="ECO:0000256" key="2">
    <source>
        <dbReference type="SAM" id="SignalP"/>
    </source>
</evidence>
<keyword evidence="2" id="KW-0732">Signal</keyword>
<protein>
    <submittedName>
        <fullName evidence="3">Uncharacterized protein</fullName>
    </submittedName>
</protein>
<sequence>MRFPLILMLLATVLGVAYADRQKLRSRRDFIGCQRDSDCRQNEECVWYSHTSRQCEARGRKRRDTVECVVDDDCDSAPAKCIKFSDGDGAESSRCVPFEKNMRFLVILMLAATVVGLAYGEDEKSRKRRNFIECSHDGDCGRNQICEWSENGLGARWSRCVDGEKPRSRRGAVSCRQDSECWKYGPNSRCAVLGGDLWGNGVCVG</sequence>
<keyword evidence="1" id="KW-0812">Transmembrane</keyword>
<dbReference type="Proteomes" id="UP001177023">
    <property type="component" value="Unassembled WGS sequence"/>
</dbReference>
<keyword evidence="4" id="KW-1185">Reference proteome</keyword>
<gene>
    <name evidence="3" type="ORF">MSPICULIGERA_LOCUS14443</name>
</gene>
<proteinExistence type="predicted"/>
<dbReference type="AlphaFoldDB" id="A0AA36CWC9"/>
<evidence type="ECO:0000313" key="4">
    <source>
        <dbReference type="Proteomes" id="UP001177023"/>
    </source>
</evidence>
<dbReference type="EMBL" id="CATQJA010002642">
    <property type="protein sequence ID" value="CAJ0576144.1"/>
    <property type="molecule type" value="Genomic_DNA"/>
</dbReference>